<feature type="region of interest" description="Disordered" evidence="6">
    <location>
        <begin position="1"/>
        <end position="46"/>
    </location>
</feature>
<gene>
    <name evidence="8" type="ORF">B0A49_10933</name>
</gene>
<feature type="domain" description="Diphthamide synthase" evidence="7">
    <location>
        <begin position="564"/>
        <end position="704"/>
    </location>
</feature>
<dbReference type="EMBL" id="NAJN01001429">
    <property type="protein sequence ID" value="TKA63251.1"/>
    <property type="molecule type" value="Genomic_DNA"/>
</dbReference>
<feature type="compositionally biased region" description="Low complexity" evidence="6">
    <location>
        <begin position="753"/>
        <end position="770"/>
    </location>
</feature>
<dbReference type="NCBIfam" id="TIGR00290">
    <property type="entry name" value="MJ0570_dom"/>
    <property type="match status" value="1"/>
</dbReference>
<dbReference type="EC" id="6.3.1.14" evidence="1"/>
<evidence type="ECO:0000259" key="7">
    <source>
        <dbReference type="Pfam" id="PF01902"/>
    </source>
</evidence>
<feature type="compositionally biased region" description="Low complexity" evidence="6">
    <location>
        <begin position="408"/>
        <end position="449"/>
    </location>
</feature>
<feature type="compositionally biased region" description="Polar residues" evidence="6">
    <location>
        <begin position="1"/>
        <end position="11"/>
    </location>
</feature>
<dbReference type="CDD" id="cd01994">
    <property type="entry name" value="AANH_PF0828-like"/>
    <property type="match status" value="1"/>
</dbReference>
<evidence type="ECO:0000256" key="6">
    <source>
        <dbReference type="SAM" id="MobiDB-lite"/>
    </source>
</evidence>
<proteinExistence type="predicted"/>
<sequence>MDSFSTMQAQSPFFYYNPDPNPENRQHGHFSPHPHGLPQVPQSHGQDYQTTFPTNIAYQRPKSAGSHPLYQPIPTYMTQAMITPLASPRPAYQKPTILIQQQSPYLFPLDTECSDLHFVPATPTLSTSGSFSSMDSPPSTFEIVPTPVNGVFFSGSSFEGVKEGCEKGVFSEILAGGDWSRACSPPMTPVFIHPPSATSAQQPAPAYLLSATSCPSLSPSPSPIPRSVINDSEVCDPRNLTVGSSKFGLDRSSLPTPFTGNEGEHEFALKGDSFVSGSEQQNIVNTNFAGLGGLPTFEPLFELDSEDDFTGFMHYQTTDTTQFLDYKRPRVDFLSLSTNEDSFLSDESFSDLENDIASSGLFTPSDTGFALASEDMSLETKPRKRASKWSKGSDNDDSDYHTKDRSQTNRTGGTRTQQSSSTHQQQSSAQGQSSSSENTNANSSDDTTSPASVPRFEMAPTQLHVVALISGGKDSFFSILHCLVHGHRIVALANLHPPQDAENEDIDSYMYQTVGHTVVPLYGEALDIPLYRQTILGSAVNTDKSYSPASVQSGSIEESPDETESLIPLLRKILSKHPDANAISTGAILSDYQRTRVESVALRLGLAPLSYLWQFPYLPPYTQTSLLEDMVAVGQDSRIIKVASGGLDASFLWENVADWRTVRRLAKAMGRFGGNEGGAVLGEGGEFETLTIDGPDVLWKGRIRTHGSGAVVMGVLDDSDLYRQQEESYESSDAGVLGGILFDAAAAAAANASSSSSSELSEAGSGSPASSDKKNKKRKREE</sequence>
<dbReference type="SUPFAM" id="SSF52402">
    <property type="entry name" value="Adenine nucleotide alpha hydrolases-like"/>
    <property type="match status" value="1"/>
</dbReference>
<protein>
    <recommendedName>
        <fullName evidence="2">Diphthine--ammonia ligase</fullName>
        <ecNumber evidence="1">6.3.1.14</ecNumber>
    </recommendedName>
    <alternativeName>
        <fullName evidence="3">Diphthamide synthase</fullName>
    </alternativeName>
    <alternativeName>
        <fullName evidence="4">Diphthamide synthetase</fullName>
    </alternativeName>
</protein>
<organism evidence="8 9">
    <name type="scientific">Cryomyces minteri</name>
    <dbReference type="NCBI Taxonomy" id="331657"/>
    <lineage>
        <taxon>Eukaryota</taxon>
        <taxon>Fungi</taxon>
        <taxon>Dikarya</taxon>
        <taxon>Ascomycota</taxon>
        <taxon>Pezizomycotina</taxon>
        <taxon>Dothideomycetes</taxon>
        <taxon>Dothideomycetes incertae sedis</taxon>
        <taxon>Cryomyces</taxon>
    </lineage>
</organism>
<dbReference type="GO" id="GO:0017178">
    <property type="term" value="F:diphthine-ammonia ligase activity"/>
    <property type="evidence" value="ECO:0007669"/>
    <property type="project" value="UniProtKB-EC"/>
</dbReference>
<evidence type="ECO:0000256" key="5">
    <source>
        <dbReference type="ARBA" id="ARBA00048108"/>
    </source>
</evidence>
<dbReference type="Pfam" id="PF01902">
    <property type="entry name" value="Diphthami_syn_2"/>
    <property type="match status" value="1"/>
</dbReference>
<dbReference type="OrthoDB" id="686384at2759"/>
<dbReference type="InterPro" id="IPR002761">
    <property type="entry name" value="Diphthami_syn_dom"/>
</dbReference>
<comment type="catalytic activity">
    <reaction evidence="5">
        <text>diphthine-[translation elongation factor 2] + NH4(+) + ATP = diphthamide-[translation elongation factor 2] + AMP + diphosphate + H(+)</text>
        <dbReference type="Rhea" id="RHEA:19753"/>
        <dbReference type="Rhea" id="RHEA-COMP:10172"/>
        <dbReference type="Rhea" id="RHEA-COMP:10174"/>
        <dbReference type="ChEBI" id="CHEBI:15378"/>
        <dbReference type="ChEBI" id="CHEBI:16692"/>
        <dbReference type="ChEBI" id="CHEBI:28938"/>
        <dbReference type="ChEBI" id="CHEBI:30616"/>
        <dbReference type="ChEBI" id="CHEBI:33019"/>
        <dbReference type="ChEBI" id="CHEBI:82696"/>
        <dbReference type="ChEBI" id="CHEBI:456215"/>
        <dbReference type="EC" id="6.3.1.14"/>
    </reaction>
</comment>
<dbReference type="GO" id="GO:0017183">
    <property type="term" value="P:protein histidyl modification to diphthamide"/>
    <property type="evidence" value="ECO:0007669"/>
    <property type="project" value="TreeGrafter"/>
</dbReference>
<comment type="caution">
    <text evidence="8">The sequence shown here is derived from an EMBL/GenBank/DDBJ whole genome shotgun (WGS) entry which is preliminary data.</text>
</comment>
<evidence type="ECO:0000256" key="3">
    <source>
        <dbReference type="ARBA" id="ARBA00029814"/>
    </source>
</evidence>
<reference evidence="8 9" key="1">
    <citation type="submission" date="2017-03" db="EMBL/GenBank/DDBJ databases">
        <title>Genomes of endolithic fungi from Antarctica.</title>
        <authorList>
            <person name="Coleine C."/>
            <person name="Masonjones S."/>
            <person name="Stajich J.E."/>
        </authorList>
    </citation>
    <scope>NUCLEOTIDE SEQUENCE [LARGE SCALE GENOMIC DNA]</scope>
    <source>
        <strain evidence="8 9">CCFEE 5187</strain>
    </source>
</reference>
<feature type="region of interest" description="Disordered" evidence="6">
    <location>
        <begin position="373"/>
        <end position="453"/>
    </location>
</feature>
<name>A0A4U0WK65_9PEZI</name>
<dbReference type="PANTHER" id="PTHR12196:SF2">
    <property type="entry name" value="DIPHTHINE--AMMONIA LIGASE"/>
    <property type="match status" value="1"/>
</dbReference>
<dbReference type="InterPro" id="IPR014729">
    <property type="entry name" value="Rossmann-like_a/b/a_fold"/>
</dbReference>
<evidence type="ECO:0000256" key="2">
    <source>
        <dbReference type="ARBA" id="ARBA00018426"/>
    </source>
</evidence>
<evidence type="ECO:0000313" key="8">
    <source>
        <dbReference type="EMBL" id="TKA63251.1"/>
    </source>
</evidence>
<accession>A0A4U0WK65</accession>
<dbReference type="Gene3D" id="3.90.1490.10">
    <property type="entry name" value="putative n-type atp pyrophosphatase, domain 2"/>
    <property type="match status" value="1"/>
</dbReference>
<dbReference type="InterPro" id="IPR030662">
    <property type="entry name" value="DPH6/MJ0570"/>
</dbReference>
<keyword evidence="9" id="KW-1185">Reference proteome</keyword>
<dbReference type="AlphaFoldDB" id="A0A4U0WK65"/>
<dbReference type="Gene3D" id="3.40.50.620">
    <property type="entry name" value="HUPs"/>
    <property type="match status" value="1"/>
</dbReference>
<dbReference type="FunFam" id="3.40.50.620:FF:000145">
    <property type="entry name" value="ATP-binding domain containing protein"/>
    <property type="match status" value="1"/>
</dbReference>
<feature type="compositionally biased region" description="Basic and acidic residues" evidence="6">
    <location>
        <begin position="391"/>
        <end position="407"/>
    </location>
</feature>
<feature type="region of interest" description="Disordered" evidence="6">
    <location>
        <begin position="753"/>
        <end position="782"/>
    </location>
</feature>
<evidence type="ECO:0000256" key="4">
    <source>
        <dbReference type="ARBA" id="ARBA00031552"/>
    </source>
</evidence>
<dbReference type="Proteomes" id="UP000308768">
    <property type="component" value="Unassembled WGS sequence"/>
</dbReference>
<evidence type="ECO:0000256" key="1">
    <source>
        <dbReference type="ARBA" id="ARBA00012089"/>
    </source>
</evidence>
<evidence type="ECO:0000313" key="9">
    <source>
        <dbReference type="Proteomes" id="UP000308768"/>
    </source>
</evidence>
<dbReference type="PANTHER" id="PTHR12196">
    <property type="entry name" value="DOMAIN OF UNKNOWN FUNCTION 71 DUF71 -CONTAINING PROTEIN"/>
    <property type="match status" value="1"/>
</dbReference>
<dbReference type="STRING" id="331657.A0A4U0WK65"/>